<reference evidence="22" key="2">
    <citation type="submission" date="2025-08" db="UniProtKB">
        <authorList>
            <consortium name="Ensembl"/>
        </authorList>
    </citation>
    <scope>IDENTIFICATION</scope>
</reference>
<dbReference type="Proteomes" id="UP000694680">
    <property type="component" value="Chromosome 17"/>
</dbReference>
<feature type="signal peptide" evidence="20">
    <location>
        <begin position="1"/>
        <end position="25"/>
    </location>
</feature>
<keyword evidence="12 19" id="KW-1133">Transmembrane helix</keyword>
<dbReference type="Pfam" id="PF00028">
    <property type="entry name" value="Cadherin"/>
    <property type="match status" value="3"/>
</dbReference>
<evidence type="ECO:0000256" key="3">
    <source>
        <dbReference type="ARBA" id="ARBA00022475"/>
    </source>
</evidence>
<dbReference type="GO" id="GO:0005886">
    <property type="term" value="C:plasma membrane"/>
    <property type="evidence" value="ECO:0007669"/>
    <property type="project" value="UniProtKB-SubCell"/>
</dbReference>
<dbReference type="InterPro" id="IPR009122">
    <property type="entry name" value="Desmosomal_cadherin"/>
</dbReference>
<keyword evidence="5 16" id="KW-0812">Transmembrane</keyword>
<dbReference type="Gene3D" id="4.10.900.10">
    <property type="entry name" value="TCF3-CBD (Catenin binding domain)"/>
    <property type="match status" value="1"/>
</dbReference>
<keyword evidence="8" id="KW-0677">Repeat</keyword>
<keyword evidence="11" id="KW-0965">Cell junction</keyword>
<accession>A0A8C5GHW0</accession>
<keyword evidence="7 20" id="KW-0732">Signal</keyword>
<dbReference type="SMART" id="SM00112">
    <property type="entry name" value="CA"/>
    <property type="match status" value="4"/>
</dbReference>
<evidence type="ECO:0000313" key="22">
    <source>
        <dbReference type="Ensembl" id="ENSGWIP00000030402.1"/>
    </source>
</evidence>
<dbReference type="FunFam" id="2.60.40.60:FF:000011">
    <property type="entry name" value="Cadherin 1"/>
    <property type="match status" value="1"/>
</dbReference>
<keyword evidence="14" id="KW-0325">Glycoprotein</keyword>
<feature type="region of interest" description="Disordered" evidence="18">
    <location>
        <begin position="838"/>
        <end position="858"/>
    </location>
</feature>
<dbReference type="OrthoDB" id="8961010at2759"/>
<dbReference type="GO" id="GO:0030057">
    <property type="term" value="C:desmosome"/>
    <property type="evidence" value="ECO:0007669"/>
    <property type="project" value="UniProtKB-SubCell"/>
</dbReference>
<evidence type="ECO:0000256" key="10">
    <source>
        <dbReference type="ARBA" id="ARBA00022889"/>
    </source>
</evidence>
<comment type="function">
    <text evidence="17">A component of desmosome cell-cell junctions which are required for positive regulation of cellular adhesion. Involved in the interaction of plaque proteins and intermediate filaments mediating cell-cell adhesion.</text>
</comment>
<feature type="compositionally biased region" description="Polar residues" evidence="18">
    <location>
        <begin position="1044"/>
        <end position="1069"/>
    </location>
</feature>
<feature type="domain" description="Cadherin" evidence="21">
    <location>
        <begin position="64"/>
        <end position="145"/>
    </location>
</feature>
<dbReference type="FunFam" id="2.60.40.60:FF:000068">
    <property type="entry name" value="Desmoglein 1"/>
    <property type="match status" value="1"/>
</dbReference>
<evidence type="ECO:0000256" key="1">
    <source>
        <dbReference type="ARBA" id="ARBA00004251"/>
    </source>
</evidence>
<evidence type="ECO:0000256" key="13">
    <source>
        <dbReference type="ARBA" id="ARBA00023136"/>
    </source>
</evidence>
<keyword evidence="4" id="KW-0165">Cleavage on pair of basic residues</keyword>
<evidence type="ECO:0000256" key="9">
    <source>
        <dbReference type="ARBA" id="ARBA00022837"/>
    </source>
</evidence>
<gene>
    <name evidence="22" type="primary">dsg2l</name>
</gene>
<protein>
    <submittedName>
        <fullName evidence="22">Desmoglein-2-like</fullName>
    </submittedName>
</protein>
<dbReference type="FunFam" id="4.10.900.10:FF:000003">
    <property type="entry name" value="Desmoglein 1"/>
    <property type="match status" value="1"/>
</dbReference>
<dbReference type="PANTHER" id="PTHR24025">
    <property type="entry name" value="DESMOGLEIN FAMILY MEMBER"/>
    <property type="match status" value="1"/>
</dbReference>
<feature type="domain" description="Cadherin" evidence="21">
    <location>
        <begin position="375"/>
        <end position="486"/>
    </location>
</feature>
<dbReference type="PANTHER" id="PTHR24025:SF1">
    <property type="entry name" value="DESMOGLEIN-2"/>
    <property type="match status" value="1"/>
</dbReference>
<dbReference type="GO" id="GO:0055113">
    <property type="term" value="P:epiboly involved in gastrulation with mouth forming second"/>
    <property type="evidence" value="ECO:0007669"/>
    <property type="project" value="UniProtKB-ARBA"/>
</dbReference>
<feature type="transmembrane region" description="Helical" evidence="19">
    <location>
        <begin position="597"/>
        <end position="624"/>
    </location>
</feature>
<evidence type="ECO:0000256" key="17">
    <source>
        <dbReference type="RuleBase" id="RU004358"/>
    </source>
</evidence>
<sequence length="1094" mass="117713">MMAPQPGLCVLVLLASFLFLGAVLAEGKGQWLQRNKREWITAPRKLHENHDYTGLAFIAKIRSDKENLREIRYSLTGPGVDEPPTGVFGVDSKTGFVKIFSILDREKIPRYTLKGVATYLDGSRAEKDIYLNITVVDENDCKPVIKTQQVGYVNESSAAGTVVMRVIATDADEEGSINSQIHYSIVQESNEGNMFFINSRTGDVIVQRNTLDRETKDTYKLMIKASDLNGQPGGNSGTGEIEINLKDINDNVPTLEKESYEGSVEENTVGVEVLRIKAVDMDLIHTENWQAVFKIISGNEGGYFTITTDAVTNEGIIMINKALDYEELKTLNLEVAVSNTAEYNFGSSSTTGVIPGKSYPVKINVVNQKEGPRFQPAVKVVTVSEDQTSVSINKVITNYAATDSDTLQTATNVWYAKGHDVDNWLIIDKETADIKLNKLPDRESVHLINGTYYAEIICFTKDVPSKSATGTIAIQVEDFNDHCPTLTSKTQTMCLEDNALFATAVDQDEFPNSSPFEFSVIEESSSKGKWTVEHVNATTAILRDQANLWPGTYKVALQIKDQQGKSCADLQIIDVTVCTCHKDTKACVSRSTSTVGLGAAGVLLLLLGLLLLLLVPCLLMFCLCGGTAAIGDFKALPFETKQQLISYHTEGQGEDKDIPLLHIPVDVDGGIMNATNINTFGGKGFGGGIVDVGAGVGTAFGGGMNTSTLTAENMQLYSHYKRQEEMGMMDGQEFGFSHYGGGAFDGMALSDHFLEEYYASKSSHAAQQSQEKDAFFVYDFEGRGSLAGSVGCCSLLENDGDLNFLNDLGPKFKTLAEICQGSTLVTETVDAGVSIPPIRPASPLRPSTSTHTHLHTHSETIKDRDRVAVNATSMSNVASGSSTIITEKAQGSAAVSTVHLQDNIVIPSQTMLIQQPAMYYTATPMYVVESKPQVMLVAGATQQAVGQVSQYGLGSGFVPVGTLQGTQGMVLVDRQVGVGGAVGQGVQGVSQGAISKSSHSYVVENASSGRLQGAHVAQGFIQTGHGSAGPGLEVRSHGVHGESQGLSLGTHSSTESNENFTLSTTPKTKGSQRVVVQRKKVSVTERNVESSSRA</sequence>
<dbReference type="Gene3D" id="2.60.40.60">
    <property type="entry name" value="Cadherins"/>
    <property type="match status" value="5"/>
</dbReference>
<keyword evidence="9 15" id="KW-0106">Calcium</keyword>
<name>A0A8C5GHW0_GOUWI</name>
<evidence type="ECO:0000256" key="12">
    <source>
        <dbReference type="ARBA" id="ARBA00022989"/>
    </source>
</evidence>
<dbReference type="PRINTS" id="PR00205">
    <property type="entry name" value="CADHERIN"/>
</dbReference>
<dbReference type="InterPro" id="IPR020894">
    <property type="entry name" value="Cadherin_CS"/>
</dbReference>
<evidence type="ECO:0000256" key="15">
    <source>
        <dbReference type="PROSITE-ProRule" id="PRU00043"/>
    </source>
</evidence>
<keyword evidence="13 19" id="KW-0472">Membrane</keyword>
<dbReference type="SUPFAM" id="SSF49313">
    <property type="entry name" value="Cadherin-like"/>
    <property type="match status" value="5"/>
</dbReference>
<dbReference type="Pfam" id="PF01049">
    <property type="entry name" value="CADH_Y-type_LIR"/>
    <property type="match status" value="1"/>
</dbReference>
<dbReference type="PROSITE" id="PS50268">
    <property type="entry name" value="CADHERIN_2"/>
    <property type="match status" value="4"/>
</dbReference>
<keyword evidence="23" id="KW-1185">Reference proteome</keyword>
<feature type="chain" id="PRO_5034357909" evidence="20">
    <location>
        <begin position="26"/>
        <end position="1094"/>
    </location>
</feature>
<evidence type="ECO:0000256" key="18">
    <source>
        <dbReference type="SAM" id="MobiDB-lite"/>
    </source>
</evidence>
<dbReference type="InterPro" id="IPR002126">
    <property type="entry name" value="Cadherin-like_dom"/>
</dbReference>
<evidence type="ECO:0000256" key="2">
    <source>
        <dbReference type="ARBA" id="ARBA00004568"/>
    </source>
</evidence>
<dbReference type="CDD" id="cd11304">
    <property type="entry name" value="Cadherin_repeat"/>
    <property type="match status" value="4"/>
</dbReference>
<evidence type="ECO:0000256" key="16">
    <source>
        <dbReference type="RuleBase" id="RU003318"/>
    </source>
</evidence>
<dbReference type="InterPro" id="IPR000233">
    <property type="entry name" value="Cadherin_Y-type_LIR"/>
</dbReference>
<comment type="subcellular location">
    <subcellularLocation>
        <location evidence="2">Cell junction</location>
        <location evidence="2">Desmosome</location>
    </subcellularLocation>
    <subcellularLocation>
        <location evidence="1 16">Cell membrane</location>
        <topology evidence="1 16">Single-pass type I membrane protein</topology>
    </subcellularLocation>
</comment>
<evidence type="ECO:0000256" key="4">
    <source>
        <dbReference type="ARBA" id="ARBA00022685"/>
    </source>
</evidence>
<evidence type="ECO:0000256" key="5">
    <source>
        <dbReference type="ARBA" id="ARBA00022692"/>
    </source>
</evidence>
<evidence type="ECO:0000256" key="20">
    <source>
        <dbReference type="SAM" id="SignalP"/>
    </source>
</evidence>
<dbReference type="CTD" id="100884140"/>
<keyword evidence="10 16" id="KW-0130">Cell adhesion</keyword>
<dbReference type="FunFam" id="2.60.40.60:FF:000083">
    <property type="entry name" value="Desmoglein 1"/>
    <property type="match status" value="1"/>
</dbReference>
<dbReference type="InterPro" id="IPR050971">
    <property type="entry name" value="Cadherin-domain_protein"/>
</dbReference>
<dbReference type="GO" id="GO:0045216">
    <property type="term" value="P:cell-cell junction organization"/>
    <property type="evidence" value="ECO:0007669"/>
    <property type="project" value="UniProtKB-ARBA"/>
</dbReference>
<reference evidence="22" key="1">
    <citation type="submission" date="2020-06" db="EMBL/GenBank/DDBJ databases">
        <authorList>
            <consortium name="Wellcome Sanger Institute Data Sharing"/>
        </authorList>
    </citation>
    <scope>NUCLEOTIDE SEQUENCE [LARGE SCALE GENOMIC DNA]</scope>
</reference>
<evidence type="ECO:0000259" key="21">
    <source>
        <dbReference type="PROSITE" id="PS50268"/>
    </source>
</evidence>
<feature type="region of interest" description="Disordered" evidence="18">
    <location>
        <begin position="1022"/>
        <end position="1094"/>
    </location>
</feature>
<dbReference type="GO" id="GO:0005509">
    <property type="term" value="F:calcium ion binding"/>
    <property type="evidence" value="ECO:0007669"/>
    <property type="project" value="UniProtKB-UniRule"/>
</dbReference>
<proteinExistence type="predicted"/>
<dbReference type="GeneID" id="114478786"/>
<feature type="domain" description="Cadherin" evidence="21">
    <location>
        <begin position="153"/>
        <end position="255"/>
    </location>
</feature>
<dbReference type="RefSeq" id="XP_028327868.1">
    <property type="nucleotide sequence ID" value="XM_028472067.1"/>
</dbReference>
<evidence type="ECO:0000256" key="8">
    <source>
        <dbReference type="ARBA" id="ARBA00022737"/>
    </source>
</evidence>
<dbReference type="InterPro" id="IPR015919">
    <property type="entry name" value="Cadherin-like_sf"/>
</dbReference>
<evidence type="ECO:0000256" key="7">
    <source>
        <dbReference type="ARBA" id="ARBA00022729"/>
    </source>
</evidence>
<organism evidence="22 23">
    <name type="scientific">Gouania willdenowi</name>
    <name type="common">Blunt-snouted clingfish</name>
    <name type="synonym">Lepadogaster willdenowi</name>
    <dbReference type="NCBI Taxonomy" id="441366"/>
    <lineage>
        <taxon>Eukaryota</taxon>
        <taxon>Metazoa</taxon>
        <taxon>Chordata</taxon>
        <taxon>Craniata</taxon>
        <taxon>Vertebrata</taxon>
        <taxon>Euteleostomi</taxon>
        <taxon>Actinopterygii</taxon>
        <taxon>Neopterygii</taxon>
        <taxon>Teleostei</taxon>
        <taxon>Neoteleostei</taxon>
        <taxon>Acanthomorphata</taxon>
        <taxon>Ovalentaria</taxon>
        <taxon>Blenniimorphae</taxon>
        <taxon>Blenniiformes</taxon>
        <taxon>Gobiesocoidei</taxon>
        <taxon>Gobiesocidae</taxon>
        <taxon>Gobiesocinae</taxon>
        <taxon>Gouania</taxon>
    </lineage>
</organism>
<evidence type="ECO:0000313" key="23">
    <source>
        <dbReference type="Proteomes" id="UP000694680"/>
    </source>
</evidence>
<dbReference type="PRINTS" id="PR01818">
    <property type="entry name" value="DESMOCADHERN"/>
</dbReference>
<dbReference type="Ensembl" id="ENSGWIT00000033146.1">
    <property type="protein sequence ID" value="ENSGWIP00000030402.1"/>
    <property type="gene ID" value="ENSGWIG00000015826.1"/>
</dbReference>
<dbReference type="InterPro" id="IPR027397">
    <property type="entry name" value="Catenin-bd_sf"/>
</dbReference>
<evidence type="ECO:0000256" key="6">
    <source>
        <dbReference type="ARBA" id="ARBA00022723"/>
    </source>
</evidence>
<reference evidence="22" key="3">
    <citation type="submission" date="2025-09" db="UniProtKB">
        <authorList>
            <consortium name="Ensembl"/>
        </authorList>
    </citation>
    <scope>IDENTIFICATION</scope>
</reference>
<dbReference type="FunFam" id="2.60.40.60:FF:000074">
    <property type="entry name" value="Desmoglein 4"/>
    <property type="match status" value="1"/>
</dbReference>
<dbReference type="FunFam" id="2.60.40.60:FF:000031">
    <property type="entry name" value="Cadherin 3"/>
    <property type="match status" value="1"/>
</dbReference>
<feature type="domain" description="Cadherin" evidence="21">
    <location>
        <begin position="256"/>
        <end position="374"/>
    </location>
</feature>
<evidence type="ECO:0000256" key="19">
    <source>
        <dbReference type="SAM" id="Phobius"/>
    </source>
</evidence>
<dbReference type="PROSITE" id="PS00232">
    <property type="entry name" value="CADHERIN_1"/>
    <property type="match status" value="2"/>
</dbReference>
<evidence type="ECO:0000256" key="11">
    <source>
        <dbReference type="ARBA" id="ARBA00022949"/>
    </source>
</evidence>
<keyword evidence="6" id="KW-0479">Metal-binding</keyword>
<dbReference type="AlphaFoldDB" id="A0A8C5GHW0"/>
<dbReference type="GO" id="GO:0007156">
    <property type="term" value="P:homophilic cell adhesion via plasma membrane adhesion molecules"/>
    <property type="evidence" value="ECO:0007669"/>
    <property type="project" value="InterPro"/>
</dbReference>
<keyword evidence="3" id="KW-1003">Cell membrane</keyword>
<evidence type="ECO:0000256" key="14">
    <source>
        <dbReference type="ARBA" id="ARBA00023180"/>
    </source>
</evidence>